<evidence type="ECO:0000256" key="1">
    <source>
        <dbReference type="SAM" id="MobiDB-lite"/>
    </source>
</evidence>
<dbReference type="InterPro" id="IPR012464">
    <property type="entry name" value="DUF1676"/>
</dbReference>
<evidence type="ECO:0000313" key="4">
    <source>
        <dbReference type="Proteomes" id="UP000037069"/>
    </source>
</evidence>
<protein>
    <submittedName>
        <fullName evidence="3">Uncharacterized protein</fullName>
    </submittedName>
</protein>
<name>A0A0L0BNC9_LUCCU</name>
<feature type="transmembrane region" description="Helical" evidence="2">
    <location>
        <begin position="47"/>
        <end position="65"/>
    </location>
</feature>
<feature type="transmembrane region" description="Helical" evidence="2">
    <location>
        <begin position="71"/>
        <end position="91"/>
    </location>
</feature>
<sequence length="307" mass="33831">MTSQYSARLGGGGGDGGGGGGGGGHGHGIIQRIKENKDKDDKKQMQMYIPMYLAATTFGWTMVAAKAVGLLTLKALAISKVAFVVAAMVLMKKLMENASEKMMYQYPEQSPYMMPYSMDYGMHSMAGAPPDMAAAADMYGGGMPMHALAPMQAQQGHPGYEHLTAESTVHQNIADIQNNTQVLAALNAAGLGQKVKREDSWLARKPLKHFAPITARFPQKRSPLYIAKQKINLYQLKSYDDFITAAAVAAAEVVVEENEKRLKFKTDFFGEDNDDEEDEEEDKIFNSEESIKETLQFLGMEIRKRKK</sequence>
<dbReference type="PANTHER" id="PTHR21879:SF21">
    <property type="entry name" value="OSIRIS 4, ISOFORM B"/>
    <property type="match status" value="1"/>
</dbReference>
<gene>
    <name evidence="3" type="ORF">FF38_12520</name>
</gene>
<dbReference type="EMBL" id="JRES01001623">
    <property type="protein sequence ID" value="KNC21428.1"/>
    <property type="molecule type" value="Genomic_DNA"/>
</dbReference>
<accession>A0A0L0BNC9</accession>
<organism evidence="3 4">
    <name type="scientific">Lucilia cuprina</name>
    <name type="common">Green bottle fly</name>
    <name type="synonym">Australian sheep blowfly</name>
    <dbReference type="NCBI Taxonomy" id="7375"/>
    <lineage>
        <taxon>Eukaryota</taxon>
        <taxon>Metazoa</taxon>
        <taxon>Ecdysozoa</taxon>
        <taxon>Arthropoda</taxon>
        <taxon>Hexapoda</taxon>
        <taxon>Insecta</taxon>
        <taxon>Pterygota</taxon>
        <taxon>Neoptera</taxon>
        <taxon>Endopterygota</taxon>
        <taxon>Diptera</taxon>
        <taxon>Brachycera</taxon>
        <taxon>Muscomorpha</taxon>
        <taxon>Oestroidea</taxon>
        <taxon>Calliphoridae</taxon>
        <taxon>Luciliinae</taxon>
        <taxon>Lucilia</taxon>
    </lineage>
</organism>
<keyword evidence="2" id="KW-0472">Membrane</keyword>
<dbReference type="Pfam" id="PF07898">
    <property type="entry name" value="DUF1676"/>
    <property type="match status" value="1"/>
</dbReference>
<keyword evidence="4" id="KW-1185">Reference proteome</keyword>
<dbReference type="GO" id="GO:0016020">
    <property type="term" value="C:membrane"/>
    <property type="evidence" value="ECO:0007669"/>
    <property type="project" value="TreeGrafter"/>
</dbReference>
<evidence type="ECO:0000313" key="3">
    <source>
        <dbReference type="EMBL" id="KNC21428.1"/>
    </source>
</evidence>
<feature type="region of interest" description="Disordered" evidence="1">
    <location>
        <begin position="1"/>
        <end position="29"/>
    </location>
</feature>
<dbReference type="Proteomes" id="UP000037069">
    <property type="component" value="Unassembled WGS sequence"/>
</dbReference>
<evidence type="ECO:0000256" key="2">
    <source>
        <dbReference type="SAM" id="Phobius"/>
    </source>
</evidence>
<feature type="compositionally biased region" description="Gly residues" evidence="1">
    <location>
        <begin position="9"/>
        <end position="27"/>
    </location>
</feature>
<reference evidence="3 4" key="1">
    <citation type="journal article" date="2015" name="Nat. Commun.">
        <title>Lucilia cuprina genome unlocks parasitic fly biology to underpin future interventions.</title>
        <authorList>
            <person name="Anstead C.A."/>
            <person name="Korhonen P.K."/>
            <person name="Young N.D."/>
            <person name="Hall R.S."/>
            <person name="Jex A.R."/>
            <person name="Murali S.C."/>
            <person name="Hughes D.S."/>
            <person name="Lee S.F."/>
            <person name="Perry T."/>
            <person name="Stroehlein A.J."/>
            <person name="Ansell B.R."/>
            <person name="Breugelmans B."/>
            <person name="Hofmann A."/>
            <person name="Qu J."/>
            <person name="Dugan S."/>
            <person name="Lee S.L."/>
            <person name="Chao H."/>
            <person name="Dinh H."/>
            <person name="Han Y."/>
            <person name="Doddapaneni H.V."/>
            <person name="Worley K.C."/>
            <person name="Muzny D.M."/>
            <person name="Ioannidis P."/>
            <person name="Waterhouse R.M."/>
            <person name="Zdobnov E.M."/>
            <person name="James P.J."/>
            <person name="Bagnall N.H."/>
            <person name="Kotze A.C."/>
            <person name="Gibbs R.A."/>
            <person name="Richards S."/>
            <person name="Batterham P."/>
            <person name="Gasser R.B."/>
        </authorList>
    </citation>
    <scope>NUCLEOTIDE SEQUENCE [LARGE SCALE GENOMIC DNA]</scope>
    <source>
        <strain evidence="3 4">LS</strain>
        <tissue evidence="3">Full body</tissue>
    </source>
</reference>
<comment type="caution">
    <text evidence="3">The sequence shown here is derived from an EMBL/GenBank/DDBJ whole genome shotgun (WGS) entry which is preliminary data.</text>
</comment>
<dbReference type="PANTHER" id="PTHR21879">
    <property type="entry name" value="FI03362P-RELATED-RELATED"/>
    <property type="match status" value="1"/>
</dbReference>
<keyword evidence="2" id="KW-1133">Transmembrane helix</keyword>
<dbReference type="OrthoDB" id="8194504at2759"/>
<proteinExistence type="predicted"/>
<dbReference type="AlphaFoldDB" id="A0A0L0BNC9"/>
<dbReference type="STRING" id="7375.A0A0L0BNC9"/>
<keyword evidence="2" id="KW-0812">Transmembrane</keyword>